<dbReference type="InterPro" id="IPR044946">
    <property type="entry name" value="Restrct_endonuc_typeI_TRD_sf"/>
</dbReference>
<organism evidence="5 6">
    <name type="scientific">Deinococcus cellulosilyticus (strain DSM 18568 / NBRC 106333 / KACC 11606 / 5516J-15)</name>
    <dbReference type="NCBI Taxonomy" id="1223518"/>
    <lineage>
        <taxon>Bacteria</taxon>
        <taxon>Thermotogati</taxon>
        <taxon>Deinococcota</taxon>
        <taxon>Deinococci</taxon>
        <taxon>Deinococcales</taxon>
        <taxon>Deinococcaceae</taxon>
        <taxon>Deinococcus</taxon>
    </lineage>
</organism>
<evidence type="ECO:0000256" key="1">
    <source>
        <dbReference type="ARBA" id="ARBA00010923"/>
    </source>
</evidence>
<accession>A0A511N9X2</accession>
<dbReference type="RefSeq" id="WP_146890515.1">
    <property type="nucleotide sequence ID" value="NZ_BJXB01000039.1"/>
</dbReference>
<dbReference type="Pfam" id="PF01420">
    <property type="entry name" value="Methylase_S"/>
    <property type="match status" value="1"/>
</dbReference>
<evidence type="ECO:0000256" key="2">
    <source>
        <dbReference type="ARBA" id="ARBA00022747"/>
    </source>
</evidence>
<comment type="caution">
    <text evidence="5">The sequence shown here is derived from an EMBL/GenBank/DDBJ whole genome shotgun (WGS) entry which is preliminary data.</text>
</comment>
<dbReference type="OrthoDB" id="63201at2"/>
<gene>
    <name evidence="5" type="ORF">DC3_52600</name>
</gene>
<dbReference type="PANTHER" id="PTHR30408:SF13">
    <property type="entry name" value="TYPE I RESTRICTION ENZYME HINDI SPECIFICITY SUBUNIT"/>
    <property type="match status" value="1"/>
</dbReference>
<evidence type="ECO:0000256" key="3">
    <source>
        <dbReference type="ARBA" id="ARBA00023125"/>
    </source>
</evidence>
<protein>
    <recommendedName>
        <fullName evidence="4">Type I restriction modification DNA specificity domain-containing protein</fullName>
    </recommendedName>
</protein>
<evidence type="ECO:0000259" key="4">
    <source>
        <dbReference type="Pfam" id="PF01420"/>
    </source>
</evidence>
<dbReference type="CDD" id="cd17246">
    <property type="entry name" value="RMtype1_S_SonII-TRD2-CR2_like"/>
    <property type="match status" value="1"/>
</dbReference>
<reference evidence="5 6" key="1">
    <citation type="submission" date="2019-07" db="EMBL/GenBank/DDBJ databases">
        <title>Whole genome shotgun sequence of Deinococcus cellulosilyticus NBRC 106333.</title>
        <authorList>
            <person name="Hosoyama A."/>
            <person name="Uohara A."/>
            <person name="Ohji S."/>
            <person name="Ichikawa N."/>
        </authorList>
    </citation>
    <scope>NUCLEOTIDE SEQUENCE [LARGE SCALE GENOMIC DNA]</scope>
    <source>
        <strain evidence="5 6">NBRC 106333</strain>
    </source>
</reference>
<keyword evidence="2" id="KW-0680">Restriction system</keyword>
<dbReference type="GO" id="GO:0003677">
    <property type="term" value="F:DNA binding"/>
    <property type="evidence" value="ECO:0007669"/>
    <property type="project" value="UniProtKB-KW"/>
</dbReference>
<name>A0A511N9X2_DEIC1</name>
<dbReference type="InterPro" id="IPR052021">
    <property type="entry name" value="Type-I_RS_S_subunit"/>
</dbReference>
<evidence type="ECO:0000313" key="5">
    <source>
        <dbReference type="EMBL" id="GEM49625.1"/>
    </source>
</evidence>
<keyword evidence="6" id="KW-1185">Reference proteome</keyword>
<dbReference type="Proteomes" id="UP000321306">
    <property type="component" value="Unassembled WGS sequence"/>
</dbReference>
<dbReference type="PANTHER" id="PTHR30408">
    <property type="entry name" value="TYPE-1 RESTRICTION ENZYME ECOKI SPECIFICITY PROTEIN"/>
    <property type="match status" value="1"/>
</dbReference>
<feature type="domain" description="Type I restriction modification DNA specificity" evidence="4">
    <location>
        <begin position="50"/>
        <end position="180"/>
    </location>
</feature>
<sequence>MGSEWKEYLLEEICDELTVGYVGSMASEYISNGVTFLRSQNVIPFNLDYSDVKYISAEFNSKIKKSQLNPGDVVIVRTGKPGACAVIPDNAPPMNCSDLVIIRTGKELLPDYLMYYINTIASHHINAHLVGAVQQHFNVGSAKKIKIPLPPLQEQSKIVSILKTIDDKIRLNTQMNHTLEAMARALFKSWFVDFDPVKANAEGRRMEGILPEVQALFPSEFEDSPLGLVPLGWEISTLASLGKISKEGMKPENFQDQMVHHYSIPAFDSQKMPVLENGSGIKSNKFLVKENSILVSKLNPETPRVWLTKINYQHISLASTEFIVLLSDHSDQRMFLYQYLCSDIFTQSFASKVTGTSKSHQRANPNDLLATEFIKPSPEIVSAFATAVSSIHEKVQINRIEIEVLAKTRDSLLPKLLSGELDVSQLSNLVSTD</sequence>
<comment type="similarity">
    <text evidence="1">Belongs to the type-I restriction system S methylase family.</text>
</comment>
<dbReference type="EMBL" id="BJXB01000039">
    <property type="protein sequence ID" value="GEM49625.1"/>
    <property type="molecule type" value="Genomic_DNA"/>
</dbReference>
<dbReference type="Gene3D" id="3.90.220.20">
    <property type="entry name" value="DNA methylase specificity domains"/>
    <property type="match status" value="2"/>
</dbReference>
<dbReference type="AlphaFoldDB" id="A0A511N9X2"/>
<dbReference type="InterPro" id="IPR000055">
    <property type="entry name" value="Restrct_endonuc_typeI_TRD"/>
</dbReference>
<keyword evidence="3" id="KW-0238">DNA-binding</keyword>
<evidence type="ECO:0000313" key="6">
    <source>
        <dbReference type="Proteomes" id="UP000321306"/>
    </source>
</evidence>
<proteinExistence type="inferred from homology"/>
<dbReference type="GO" id="GO:0009307">
    <property type="term" value="P:DNA restriction-modification system"/>
    <property type="evidence" value="ECO:0007669"/>
    <property type="project" value="UniProtKB-KW"/>
</dbReference>
<dbReference type="SUPFAM" id="SSF116734">
    <property type="entry name" value="DNA methylase specificity domain"/>
    <property type="match status" value="2"/>
</dbReference>